<proteinExistence type="inferred from homology"/>
<comment type="caution">
    <text evidence="12">The sequence shown here is derived from an EMBL/GenBank/DDBJ whole genome shotgun (WGS) entry which is preliminary data.</text>
</comment>
<dbReference type="EMBL" id="JBAHYK010002481">
    <property type="protein sequence ID" value="KAL0564988.1"/>
    <property type="molecule type" value="Genomic_DNA"/>
</dbReference>
<keyword evidence="6" id="KW-0479">Metal-binding</keyword>
<dbReference type="PANTHER" id="PTHR46300:SF2">
    <property type="entry name" value="CYTOCHROME P450 MONOOXYGENASE ALNH-RELATED"/>
    <property type="match status" value="1"/>
</dbReference>
<sequence>MATSSVKPQVTWGRRRFSTGTSRIGHSYGSSGYESPGILRPHTGWPTTGTAGETTEETVFSFTLAMVGNPEVVQKAQDELDRVIDCDRLPSFDDEHLPNVAICIKETVRRGQLHLELWVLHMDEKRSPSPLVLNRTVRQMAVSGKCWYCKRGCKDGGGPERARDNCIIGWGR</sequence>
<dbReference type="SUPFAM" id="SSF48264">
    <property type="entry name" value="Cytochrome P450"/>
    <property type="match status" value="1"/>
</dbReference>
<keyword evidence="9" id="KW-0408">Iron</keyword>
<comment type="similarity">
    <text evidence="3">Belongs to the cytochrome P450 family.</text>
</comment>
<dbReference type="InterPro" id="IPR001128">
    <property type="entry name" value="Cyt_P450"/>
</dbReference>
<keyword evidence="10" id="KW-0503">Monooxygenase</keyword>
<evidence type="ECO:0000256" key="11">
    <source>
        <dbReference type="ARBA" id="ARBA00023136"/>
    </source>
</evidence>
<dbReference type="InterPro" id="IPR050364">
    <property type="entry name" value="Cytochrome_P450_fung"/>
</dbReference>
<evidence type="ECO:0000256" key="7">
    <source>
        <dbReference type="ARBA" id="ARBA00022989"/>
    </source>
</evidence>
<evidence type="ECO:0000256" key="3">
    <source>
        <dbReference type="ARBA" id="ARBA00010617"/>
    </source>
</evidence>
<comment type="subcellular location">
    <subcellularLocation>
        <location evidence="2">Membrane</location>
        <topology evidence="2">Single-pass membrane protein</topology>
    </subcellularLocation>
</comment>
<evidence type="ECO:0000256" key="9">
    <source>
        <dbReference type="ARBA" id="ARBA00023004"/>
    </source>
</evidence>
<dbReference type="Gene3D" id="1.10.630.10">
    <property type="entry name" value="Cytochrome P450"/>
    <property type="match status" value="1"/>
</dbReference>
<evidence type="ECO:0000256" key="2">
    <source>
        <dbReference type="ARBA" id="ARBA00004167"/>
    </source>
</evidence>
<accession>A0ABR3EQ15</accession>
<evidence type="ECO:0000256" key="8">
    <source>
        <dbReference type="ARBA" id="ARBA00023002"/>
    </source>
</evidence>
<keyword evidence="7" id="KW-1133">Transmembrane helix</keyword>
<dbReference type="Proteomes" id="UP001465976">
    <property type="component" value="Unassembled WGS sequence"/>
</dbReference>
<reference evidence="12 13" key="1">
    <citation type="submission" date="2024-02" db="EMBL/GenBank/DDBJ databases">
        <title>A draft genome for the cacao thread blight pathogen Marasmius crinis-equi.</title>
        <authorList>
            <person name="Cohen S.P."/>
            <person name="Baruah I.K."/>
            <person name="Amoako-Attah I."/>
            <person name="Bukari Y."/>
            <person name="Meinhardt L.W."/>
            <person name="Bailey B.A."/>
        </authorList>
    </citation>
    <scope>NUCLEOTIDE SEQUENCE [LARGE SCALE GENOMIC DNA]</scope>
    <source>
        <strain evidence="12 13">GH-76</strain>
    </source>
</reference>
<evidence type="ECO:0000256" key="1">
    <source>
        <dbReference type="ARBA" id="ARBA00001971"/>
    </source>
</evidence>
<protein>
    <submittedName>
        <fullName evidence="12">Uncharacterized protein</fullName>
    </submittedName>
</protein>
<evidence type="ECO:0000256" key="5">
    <source>
        <dbReference type="ARBA" id="ARBA00022692"/>
    </source>
</evidence>
<evidence type="ECO:0000256" key="10">
    <source>
        <dbReference type="ARBA" id="ARBA00023033"/>
    </source>
</evidence>
<gene>
    <name evidence="12" type="ORF">V5O48_017046</name>
</gene>
<evidence type="ECO:0000256" key="4">
    <source>
        <dbReference type="ARBA" id="ARBA00022617"/>
    </source>
</evidence>
<comment type="cofactor">
    <cofactor evidence="1">
        <name>heme</name>
        <dbReference type="ChEBI" id="CHEBI:30413"/>
    </cofactor>
</comment>
<keyword evidence="11" id="KW-0472">Membrane</keyword>
<dbReference type="PANTHER" id="PTHR46300">
    <property type="entry name" value="P450, PUTATIVE (EUROFUNG)-RELATED-RELATED"/>
    <property type="match status" value="1"/>
</dbReference>
<organism evidence="12 13">
    <name type="scientific">Marasmius crinis-equi</name>
    <dbReference type="NCBI Taxonomy" id="585013"/>
    <lineage>
        <taxon>Eukaryota</taxon>
        <taxon>Fungi</taxon>
        <taxon>Dikarya</taxon>
        <taxon>Basidiomycota</taxon>
        <taxon>Agaricomycotina</taxon>
        <taxon>Agaricomycetes</taxon>
        <taxon>Agaricomycetidae</taxon>
        <taxon>Agaricales</taxon>
        <taxon>Marasmiineae</taxon>
        <taxon>Marasmiaceae</taxon>
        <taxon>Marasmius</taxon>
    </lineage>
</organism>
<evidence type="ECO:0000313" key="13">
    <source>
        <dbReference type="Proteomes" id="UP001465976"/>
    </source>
</evidence>
<evidence type="ECO:0000313" key="12">
    <source>
        <dbReference type="EMBL" id="KAL0564988.1"/>
    </source>
</evidence>
<keyword evidence="13" id="KW-1185">Reference proteome</keyword>
<evidence type="ECO:0000256" key="6">
    <source>
        <dbReference type="ARBA" id="ARBA00022723"/>
    </source>
</evidence>
<keyword evidence="5" id="KW-0812">Transmembrane</keyword>
<keyword evidence="8" id="KW-0560">Oxidoreductase</keyword>
<dbReference type="InterPro" id="IPR036396">
    <property type="entry name" value="Cyt_P450_sf"/>
</dbReference>
<dbReference type="Pfam" id="PF00067">
    <property type="entry name" value="p450"/>
    <property type="match status" value="1"/>
</dbReference>
<keyword evidence="4" id="KW-0349">Heme</keyword>
<name>A0ABR3EQ15_9AGAR</name>